<evidence type="ECO:0000256" key="1">
    <source>
        <dbReference type="SAM" id="Phobius"/>
    </source>
</evidence>
<gene>
    <name evidence="2" type="ORF">GGR34_001055</name>
</gene>
<dbReference type="RefSeq" id="WP_154664265.1">
    <property type="nucleotide sequence ID" value="NZ_JACIDC010000003.1"/>
</dbReference>
<sequence length="52" mass="5755">MRRVSTSPRIEWRQLPLIIIGGLLIGFVFGEAIKAFAPLPPATVTTKPKPRI</sequence>
<name>A0A7W6IDD1_9HYPH</name>
<keyword evidence="2" id="KW-0762">Sugar transport</keyword>
<evidence type="ECO:0000313" key="3">
    <source>
        <dbReference type="Proteomes" id="UP000519439"/>
    </source>
</evidence>
<keyword evidence="1" id="KW-1133">Transmembrane helix</keyword>
<feature type="transmembrane region" description="Helical" evidence="1">
    <location>
        <begin position="12"/>
        <end position="30"/>
    </location>
</feature>
<accession>A0A7W6IDD1</accession>
<keyword evidence="1" id="KW-0472">Membrane</keyword>
<keyword evidence="1" id="KW-0812">Transmembrane</keyword>
<protein>
    <submittedName>
        <fullName evidence="2">Putative ABC-type sugar transport system permease subunit</fullName>
    </submittedName>
</protein>
<keyword evidence="2" id="KW-0813">Transport</keyword>
<proteinExistence type="predicted"/>
<evidence type="ECO:0000313" key="2">
    <source>
        <dbReference type="EMBL" id="MBB4039413.1"/>
    </source>
</evidence>
<reference evidence="2 3" key="1">
    <citation type="submission" date="2020-08" db="EMBL/GenBank/DDBJ databases">
        <title>Genomic Encyclopedia of Type Strains, Phase IV (KMG-IV): sequencing the most valuable type-strain genomes for metagenomic binning, comparative biology and taxonomic classification.</title>
        <authorList>
            <person name="Goeker M."/>
        </authorList>
    </citation>
    <scope>NUCLEOTIDE SEQUENCE [LARGE SCALE GENOMIC DNA]</scope>
    <source>
        <strain evidence="2 3">DSM 15743</strain>
    </source>
</reference>
<dbReference type="EMBL" id="JACIDC010000003">
    <property type="protein sequence ID" value="MBB4039413.1"/>
    <property type="molecule type" value="Genomic_DNA"/>
</dbReference>
<dbReference type="AlphaFoldDB" id="A0A7W6IDD1"/>
<keyword evidence="3" id="KW-1185">Reference proteome</keyword>
<comment type="caution">
    <text evidence="2">The sequence shown here is derived from an EMBL/GenBank/DDBJ whole genome shotgun (WGS) entry which is preliminary data.</text>
</comment>
<organism evidence="2 3">
    <name type="scientific">Microvirga flocculans</name>
    <dbReference type="NCBI Taxonomy" id="217168"/>
    <lineage>
        <taxon>Bacteria</taxon>
        <taxon>Pseudomonadati</taxon>
        <taxon>Pseudomonadota</taxon>
        <taxon>Alphaproteobacteria</taxon>
        <taxon>Hyphomicrobiales</taxon>
        <taxon>Methylobacteriaceae</taxon>
        <taxon>Microvirga</taxon>
    </lineage>
</organism>
<dbReference type="Proteomes" id="UP000519439">
    <property type="component" value="Unassembled WGS sequence"/>
</dbReference>